<dbReference type="EMBL" id="HBJA01055778">
    <property type="protein sequence ID" value="CAE0808613.1"/>
    <property type="molecule type" value="Transcribed_RNA"/>
</dbReference>
<name>A0A7S4CWK9_9EUGL</name>
<dbReference type="AlphaFoldDB" id="A0A7S4CWK9"/>
<accession>A0A7S4CWK9</accession>
<organism evidence="2">
    <name type="scientific">Eutreptiella gymnastica</name>
    <dbReference type="NCBI Taxonomy" id="73025"/>
    <lineage>
        <taxon>Eukaryota</taxon>
        <taxon>Discoba</taxon>
        <taxon>Euglenozoa</taxon>
        <taxon>Euglenida</taxon>
        <taxon>Spirocuta</taxon>
        <taxon>Euglenophyceae</taxon>
        <taxon>Eutreptiales</taxon>
        <taxon>Eutreptiaceae</taxon>
        <taxon>Eutreptiella</taxon>
    </lineage>
</organism>
<reference evidence="2" key="1">
    <citation type="submission" date="2021-01" db="EMBL/GenBank/DDBJ databases">
        <authorList>
            <person name="Corre E."/>
            <person name="Pelletier E."/>
            <person name="Niang G."/>
            <person name="Scheremetjew M."/>
            <person name="Finn R."/>
            <person name="Kale V."/>
            <person name="Holt S."/>
            <person name="Cochrane G."/>
            <person name="Meng A."/>
            <person name="Brown T."/>
            <person name="Cohen L."/>
        </authorList>
    </citation>
    <scope>NUCLEOTIDE SEQUENCE</scope>
    <source>
        <strain evidence="2">CCMP1594</strain>
    </source>
</reference>
<evidence type="ECO:0000313" key="2">
    <source>
        <dbReference type="EMBL" id="CAE0808613.1"/>
    </source>
</evidence>
<proteinExistence type="predicted"/>
<sequence length="193" mass="20634">MEPGLELDPTCIQHCASCAFLAWFVHLFTRPCGVQGWVPVAPAPGTGTTTGMIMLEKGTEQLQQTTSHQQLGVKEVPPHTPEPTKRPPQGACEESNQTAGNATSGHGPTRLHGQFCFVHQPNDAPHPRGGMYGQPTPWSTLAHHRSGRRKANEKDPPPLPSHPDTGTPSSPLVFSLGCGVPSVSEYVPQAIES</sequence>
<feature type="region of interest" description="Disordered" evidence="1">
    <location>
        <begin position="64"/>
        <end position="178"/>
    </location>
</feature>
<gene>
    <name evidence="2" type="ORF">EGYM00163_LOCUS19744</name>
</gene>
<feature type="compositionally biased region" description="Polar residues" evidence="1">
    <location>
        <begin position="94"/>
        <end position="106"/>
    </location>
</feature>
<protein>
    <submittedName>
        <fullName evidence="2">Uncharacterized protein</fullName>
    </submittedName>
</protein>
<evidence type="ECO:0000256" key="1">
    <source>
        <dbReference type="SAM" id="MobiDB-lite"/>
    </source>
</evidence>